<dbReference type="Proteomes" id="UP000184287">
    <property type="component" value="Unassembled WGS sequence"/>
</dbReference>
<reference evidence="2" key="1">
    <citation type="submission" date="2016-11" db="EMBL/GenBank/DDBJ databases">
        <authorList>
            <person name="Varghese N."/>
            <person name="Submissions S."/>
        </authorList>
    </citation>
    <scope>NUCLEOTIDE SEQUENCE [LARGE SCALE GENOMIC DNA]</scope>
    <source>
        <strain evidence="2">DSM 16990</strain>
    </source>
</reference>
<dbReference type="AlphaFoldDB" id="A0A1M4V650"/>
<dbReference type="EMBL" id="FQUQ01000001">
    <property type="protein sequence ID" value="SHE64425.1"/>
    <property type="molecule type" value="Genomic_DNA"/>
</dbReference>
<dbReference type="STRING" id="288992.SAMN04488522_101791"/>
<dbReference type="OrthoDB" id="1147047at2"/>
<evidence type="ECO:0000313" key="1">
    <source>
        <dbReference type="EMBL" id="SHE64425.1"/>
    </source>
</evidence>
<protein>
    <submittedName>
        <fullName evidence="1">Uncharacterized protein</fullName>
    </submittedName>
</protein>
<dbReference type="RefSeq" id="WP_073227650.1">
    <property type="nucleotide sequence ID" value="NZ_FQUQ01000001.1"/>
</dbReference>
<keyword evidence="2" id="KW-1185">Reference proteome</keyword>
<evidence type="ECO:0000313" key="2">
    <source>
        <dbReference type="Proteomes" id="UP000184287"/>
    </source>
</evidence>
<organism evidence="1 2">
    <name type="scientific">Pedobacter caeni</name>
    <dbReference type="NCBI Taxonomy" id="288992"/>
    <lineage>
        <taxon>Bacteria</taxon>
        <taxon>Pseudomonadati</taxon>
        <taxon>Bacteroidota</taxon>
        <taxon>Sphingobacteriia</taxon>
        <taxon>Sphingobacteriales</taxon>
        <taxon>Sphingobacteriaceae</taxon>
        <taxon>Pedobacter</taxon>
    </lineage>
</organism>
<proteinExistence type="predicted"/>
<gene>
    <name evidence="1" type="ORF">SAMN04488522_101791</name>
</gene>
<sequence>MSVKKSVMTDIPNLQLLFEEIKKAYQSIKEETESKVASWFWAADMLHSLEPFYFEENRYKKAKQLIEEPADKSNKYHYGLNHLNEVIAIRQYTGLKREVYYETFYLRESDKIETYHFDYWEDKKLHNIAVYHYHDTQLMRHVQIAEDSWHTYDYHYEQDKLTKKLMKTAPQGDYIPDDRTFEYEYDQFGILTGIKEGTHFYYKKADKKITFPQLTDLVTEKLFELIRKNLLELKPRDELFCIYLNYGNEDLFPPSLAMGTEEERKKWSAEHGKRAKWVVWSPADYRINHELEMDQESSNLFELYNQETEMQHKHSSAKKAIVEVALRLKAQLPEFKLHQTSDFVVLAADYEMADLKKNFKLINPELFEQFKNDLLL</sequence>
<name>A0A1M4V650_9SPHI</name>
<accession>A0A1M4V650</accession>